<comment type="caution">
    <text evidence="1">The sequence shown here is derived from an EMBL/GenBank/DDBJ whole genome shotgun (WGS) entry which is preliminary data.</text>
</comment>
<gene>
    <name evidence="1" type="ORF">EAH89_27785</name>
</gene>
<dbReference type="EMBL" id="RCZP01000057">
    <property type="protein sequence ID" value="TPG44222.1"/>
    <property type="molecule type" value="Genomic_DNA"/>
</dbReference>
<dbReference type="OrthoDB" id="7872880at2"/>
<evidence type="ECO:0000313" key="1">
    <source>
        <dbReference type="EMBL" id="TPG44222.1"/>
    </source>
</evidence>
<evidence type="ECO:0008006" key="3">
    <source>
        <dbReference type="Google" id="ProtNLM"/>
    </source>
</evidence>
<name>A0A502F497_9PROT</name>
<dbReference type="AlphaFoldDB" id="A0A502F497"/>
<keyword evidence="2" id="KW-1185">Reference proteome</keyword>
<dbReference type="Proteomes" id="UP000317078">
    <property type="component" value="Unassembled WGS sequence"/>
</dbReference>
<evidence type="ECO:0000313" key="2">
    <source>
        <dbReference type="Proteomes" id="UP000317078"/>
    </source>
</evidence>
<reference evidence="1 2" key="1">
    <citation type="journal article" date="2019" name="Environ. Microbiol.">
        <title>Species interactions and distinct microbial communities in high Arctic permafrost affected cryosols are associated with the CH4 and CO2 gas fluxes.</title>
        <authorList>
            <person name="Altshuler I."/>
            <person name="Hamel J."/>
            <person name="Turney S."/>
            <person name="Magnuson E."/>
            <person name="Levesque R."/>
            <person name="Greer C."/>
            <person name="Whyte L.G."/>
        </authorList>
    </citation>
    <scope>NUCLEOTIDE SEQUENCE [LARGE SCALE GENOMIC DNA]</scope>
    <source>
        <strain evidence="1 2">S9.3B</strain>
    </source>
</reference>
<sequence>MPSDPTDYQDRYTSEQVCQAADINLSTLKNWMMRDPPIILMKKDRGDSERGGRGSPLLFSFNRVLQIAITAELVRMGLAPRRAADISLGFSDAGDTAAGFVGDQCLEEAVQQMRSPGQLYPEGLTLLVGYAERTTGKTINVTDETKLLDLLWSSQSAQGRQEIAVIVWVNFLHRRVRAALQG</sequence>
<protein>
    <recommendedName>
        <fullName evidence="3">HTH merR-type domain-containing protein</fullName>
    </recommendedName>
</protein>
<dbReference type="RefSeq" id="WP_140886984.1">
    <property type="nucleotide sequence ID" value="NZ_RCZP01000057.1"/>
</dbReference>
<organism evidence="1 2">
    <name type="scientific">Muricoccus nepalensis</name>
    <dbReference type="NCBI Taxonomy" id="1854500"/>
    <lineage>
        <taxon>Bacteria</taxon>
        <taxon>Pseudomonadati</taxon>
        <taxon>Pseudomonadota</taxon>
        <taxon>Alphaproteobacteria</taxon>
        <taxon>Acetobacterales</taxon>
        <taxon>Roseomonadaceae</taxon>
        <taxon>Muricoccus</taxon>
    </lineage>
</organism>
<accession>A0A502F497</accession>
<proteinExistence type="predicted"/>